<dbReference type="EMBL" id="BMAU01021245">
    <property type="protein sequence ID" value="GFY04696.1"/>
    <property type="molecule type" value="Genomic_DNA"/>
</dbReference>
<keyword evidence="2" id="KW-1185">Reference proteome</keyword>
<evidence type="ECO:0000313" key="1">
    <source>
        <dbReference type="EMBL" id="GFY04696.1"/>
    </source>
</evidence>
<dbReference type="Proteomes" id="UP000887159">
    <property type="component" value="Unassembled WGS sequence"/>
</dbReference>
<proteinExistence type="predicted"/>
<organism evidence="1 2">
    <name type="scientific">Trichonephila clavipes</name>
    <name type="common">Golden silk orbweaver</name>
    <name type="synonym">Nephila clavipes</name>
    <dbReference type="NCBI Taxonomy" id="2585209"/>
    <lineage>
        <taxon>Eukaryota</taxon>
        <taxon>Metazoa</taxon>
        <taxon>Ecdysozoa</taxon>
        <taxon>Arthropoda</taxon>
        <taxon>Chelicerata</taxon>
        <taxon>Arachnida</taxon>
        <taxon>Araneae</taxon>
        <taxon>Araneomorphae</taxon>
        <taxon>Entelegynae</taxon>
        <taxon>Araneoidea</taxon>
        <taxon>Nephilidae</taxon>
        <taxon>Trichonephila</taxon>
    </lineage>
</organism>
<accession>A0A8X6S2R8</accession>
<dbReference type="AlphaFoldDB" id="A0A8X6S2R8"/>
<protein>
    <submittedName>
        <fullName evidence="1">Uncharacterized protein</fullName>
    </submittedName>
</protein>
<sequence length="71" mass="7745">MESCECQSADHSTLALCGSSPITVPRHGYNTVKYRSDSNVKQSCNLTTLIPLVQGWATDLAREPYVGVENT</sequence>
<reference evidence="1" key="1">
    <citation type="submission" date="2020-08" db="EMBL/GenBank/DDBJ databases">
        <title>Multicomponent nature underlies the extraordinary mechanical properties of spider dragline silk.</title>
        <authorList>
            <person name="Kono N."/>
            <person name="Nakamura H."/>
            <person name="Mori M."/>
            <person name="Yoshida Y."/>
            <person name="Ohtoshi R."/>
            <person name="Malay A.D."/>
            <person name="Moran D.A.P."/>
            <person name="Tomita M."/>
            <person name="Numata K."/>
            <person name="Arakawa K."/>
        </authorList>
    </citation>
    <scope>NUCLEOTIDE SEQUENCE</scope>
</reference>
<name>A0A8X6S2R8_TRICX</name>
<gene>
    <name evidence="1" type="ORF">TNCV_419521</name>
</gene>
<evidence type="ECO:0000313" key="2">
    <source>
        <dbReference type="Proteomes" id="UP000887159"/>
    </source>
</evidence>
<comment type="caution">
    <text evidence="1">The sequence shown here is derived from an EMBL/GenBank/DDBJ whole genome shotgun (WGS) entry which is preliminary data.</text>
</comment>